<feature type="non-terminal residue" evidence="2">
    <location>
        <position position="1"/>
    </location>
</feature>
<feature type="non-terminal residue" evidence="2">
    <location>
        <position position="312"/>
    </location>
</feature>
<name>A0A6J4TYD7_9BACT</name>
<organism evidence="2">
    <name type="scientific">uncultured Thermomicrobiales bacterium</name>
    <dbReference type="NCBI Taxonomy" id="1645740"/>
    <lineage>
        <taxon>Bacteria</taxon>
        <taxon>Pseudomonadati</taxon>
        <taxon>Thermomicrobiota</taxon>
        <taxon>Thermomicrobia</taxon>
        <taxon>Thermomicrobiales</taxon>
        <taxon>environmental samples</taxon>
    </lineage>
</organism>
<feature type="compositionally biased region" description="Low complexity" evidence="1">
    <location>
        <begin position="215"/>
        <end position="227"/>
    </location>
</feature>
<gene>
    <name evidence="2" type="ORF">AVDCRST_MAG73-1302</name>
</gene>
<dbReference type="AlphaFoldDB" id="A0A6J4TYD7"/>
<feature type="compositionally biased region" description="Basic residues" evidence="1">
    <location>
        <begin position="164"/>
        <end position="174"/>
    </location>
</feature>
<proteinExistence type="predicted"/>
<feature type="region of interest" description="Disordered" evidence="1">
    <location>
        <begin position="161"/>
        <end position="230"/>
    </location>
</feature>
<evidence type="ECO:0000313" key="2">
    <source>
        <dbReference type="EMBL" id="CAA9535052.1"/>
    </source>
</evidence>
<evidence type="ECO:0000256" key="1">
    <source>
        <dbReference type="SAM" id="MobiDB-lite"/>
    </source>
</evidence>
<feature type="region of interest" description="Disordered" evidence="1">
    <location>
        <begin position="242"/>
        <end position="268"/>
    </location>
</feature>
<protein>
    <submittedName>
        <fullName evidence="2">Uncharacterized protein</fullName>
    </submittedName>
</protein>
<sequence>AGVGRAAGGKPRRDGRLGLVRRRGGRHQVGRGGRFPARAGGAPVRPRRADLVWGACPVRCHKAQAGTARSAARRVPGRDPVCRLSAAVQRRAPPDDGVTGGGDAGDDAPLERGLWAVFRPRGTDPPPGFGCRAFVRRRRRGVRAGRGGWLVVRCRRQRVDAAGRRRRRALRRVRQTAAPALPGRPPDRLHDDPRRRDAAPLRGRRRVRGGGAGPGRADPTPRALPGRAGRRRRLFLDQLRVGPAFPDPVHGLHQPQSARRRRARRDPARRIAVGVVRTRVRDRGGGGRADQLAANARATWLSPATRFATSPL</sequence>
<reference evidence="2" key="1">
    <citation type="submission" date="2020-02" db="EMBL/GenBank/DDBJ databases">
        <authorList>
            <person name="Meier V. D."/>
        </authorList>
    </citation>
    <scope>NUCLEOTIDE SEQUENCE</scope>
    <source>
        <strain evidence="2">AVDCRST_MAG73</strain>
    </source>
</reference>
<feature type="region of interest" description="Disordered" evidence="1">
    <location>
        <begin position="23"/>
        <end position="43"/>
    </location>
</feature>
<feature type="compositionally biased region" description="Low complexity" evidence="1">
    <location>
        <begin position="34"/>
        <end position="43"/>
    </location>
</feature>
<feature type="compositionally biased region" description="Basic and acidic residues" evidence="1">
    <location>
        <begin position="185"/>
        <end position="199"/>
    </location>
</feature>
<accession>A0A6J4TYD7</accession>
<dbReference type="EMBL" id="CADCWE010000083">
    <property type="protein sequence ID" value="CAA9535052.1"/>
    <property type="molecule type" value="Genomic_DNA"/>
</dbReference>